<dbReference type="AlphaFoldDB" id="A0AAW8PX82"/>
<evidence type="ECO:0008006" key="3">
    <source>
        <dbReference type="Google" id="ProtNLM"/>
    </source>
</evidence>
<dbReference type="InterPro" id="IPR023214">
    <property type="entry name" value="HAD_sf"/>
</dbReference>
<name>A0AAW8PX82_VIBPH</name>
<dbReference type="Gene3D" id="3.40.50.1000">
    <property type="entry name" value="HAD superfamily/HAD-like"/>
    <property type="match status" value="1"/>
</dbReference>
<gene>
    <name evidence="1" type="ORF">QX249_08735</name>
</gene>
<evidence type="ECO:0000313" key="1">
    <source>
        <dbReference type="EMBL" id="MDS1820743.1"/>
    </source>
</evidence>
<dbReference type="PANTHER" id="PTHR35134:SF2">
    <property type="entry name" value="NUCLEOTIDASE YQFW-RELATED"/>
    <property type="match status" value="1"/>
</dbReference>
<proteinExistence type="predicted"/>
<dbReference type="SUPFAM" id="SSF56784">
    <property type="entry name" value="HAD-like"/>
    <property type="match status" value="1"/>
</dbReference>
<dbReference type="InterPro" id="IPR036412">
    <property type="entry name" value="HAD-like_sf"/>
</dbReference>
<accession>A0AAW8PX82</accession>
<protein>
    <recommendedName>
        <fullName evidence="3">HAD family hydrolase</fullName>
    </recommendedName>
</protein>
<dbReference type="RefSeq" id="WP_311019517.1">
    <property type="nucleotide sequence ID" value="NZ_JAUHGG010000003.1"/>
</dbReference>
<evidence type="ECO:0000313" key="2">
    <source>
        <dbReference type="Proteomes" id="UP001253193"/>
    </source>
</evidence>
<dbReference type="EMBL" id="JAUHGG010000003">
    <property type="protein sequence ID" value="MDS1820743.1"/>
    <property type="molecule type" value="Genomic_DNA"/>
</dbReference>
<dbReference type="InterPro" id="IPR052419">
    <property type="entry name" value="5_3-deoxyribonucleotidase-like"/>
</dbReference>
<comment type="caution">
    <text evidence="1">The sequence shown here is derived from an EMBL/GenBank/DDBJ whole genome shotgun (WGS) entry which is preliminary data.</text>
</comment>
<dbReference type="PANTHER" id="PTHR35134">
    <property type="entry name" value="NUCLEOTIDASE YQFW-RELATED"/>
    <property type="match status" value="1"/>
</dbReference>
<dbReference type="Proteomes" id="UP001253193">
    <property type="component" value="Unassembled WGS sequence"/>
</dbReference>
<organism evidence="1 2">
    <name type="scientific">Vibrio parahaemolyticus</name>
    <dbReference type="NCBI Taxonomy" id="670"/>
    <lineage>
        <taxon>Bacteria</taxon>
        <taxon>Pseudomonadati</taxon>
        <taxon>Pseudomonadota</taxon>
        <taxon>Gammaproteobacteria</taxon>
        <taxon>Vibrionales</taxon>
        <taxon>Vibrionaceae</taxon>
        <taxon>Vibrio</taxon>
    </lineage>
</organism>
<reference evidence="1" key="1">
    <citation type="submission" date="2023-06" db="EMBL/GenBank/DDBJ databases">
        <title>Genomic Diversity of Vibrio spp. and Metagenomic Analysis of Pathogens in Florida Gulf Coastal Waters Following Hurricane Ian.</title>
        <authorList>
            <person name="Brumfield K.D."/>
        </authorList>
    </citation>
    <scope>NUCLEOTIDE SEQUENCE</scope>
    <source>
        <strain evidence="1">WBS2B-138</strain>
    </source>
</reference>
<sequence>MSNKLPVFKLNVRDLAFDKDDVLVQFAQSICSLMNEVGDHAEVSDYATYFFSSYHNVPYEKFRSLIEENEVFKHVEEFEGAIDALHALVNKGFRIHVVTARGGFENSEELTADWLERKGAPVESLTVMGKEKNYSKSFYYNEINDGVAIIVDDASHNIIDAVENAPSVIPFIVTRPWNENDEQINKLIEEGKVYRISSVVELVDCLELSPELLEEAA</sequence>